<keyword evidence="2" id="KW-0805">Transcription regulation</keyword>
<dbReference type="Proteomes" id="UP001497512">
    <property type="component" value="Chromosome 19"/>
</dbReference>
<dbReference type="PANTHER" id="PTHR13068">
    <property type="entry name" value="CGI-12 PROTEIN-RELATED"/>
    <property type="match status" value="1"/>
</dbReference>
<dbReference type="InterPro" id="IPR003690">
    <property type="entry name" value="MTERF"/>
</dbReference>
<gene>
    <name evidence="5" type="ORF">CSSPTR1EN2_LOCUS11839</name>
</gene>
<protein>
    <recommendedName>
        <fullName evidence="7">Mitochondrial transcription termination factor</fullName>
    </recommendedName>
</protein>
<dbReference type="Pfam" id="PF02536">
    <property type="entry name" value="mTERF"/>
    <property type="match status" value="1"/>
</dbReference>
<dbReference type="PANTHER" id="PTHR13068:SF173">
    <property type="entry name" value="EMB|CAB62602.1"/>
    <property type="match status" value="1"/>
</dbReference>
<proteinExistence type="inferred from homology"/>
<evidence type="ECO:0000256" key="1">
    <source>
        <dbReference type="ARBA" id="ARBA00007692"/>
    </source>
</evidence>
<evidence type="ECO:0000256" key="2">
    <source>
        <dbReference type="ARBA" id="ARBA00022472"/>
    </source>
</evidence>
<evidence type="ECO:0000313" key="5">
    <source>
        <dbReference type="EMBL" id="CAK9213643.1"/>
    </source>
</evidence>
<dbReference type="EMBL" id="OZ019911">
    <property type="protein sequence ID" value="CAK9213643.1"/>
    <property type="molecule type" value="Genomic_DNA"/>
</dbReference>
<evidence type="ECO:0000256" key="4">
    <source>
        <dbReference type="SAM" id="MobiDB-lite"/>
    </source>
</evidence>
<feature type="compositionally biased region" description="Basic and acidic residues" evidence="4">
    <location>
        <begin position="472"/>
        <end position="481"/>
    </location>
</feature>
<keyword evidence="2" id="KW-0804">Transcription</keyword>
<dbReference type="SMART" id="SM00733">
    <property type="entry name" value="Mterf"/>
    <property type="match status" value="7"/>
</dbReference>
<comment type="similarity">
    <text evidence="1">Belongs to the mTERF family.</text>
</comment>
<keyword evidence="3" id="KW-0809">Transit peptide</keyword>
<reference evidence="5" key="1">
    <citation type="submission" date="2024-02" db="EMBL/GenBank/DDBJ databases">
        <authorList>
            <consortium name="ELIXIR-Norway"/>
            <consortium name="Elixir Norway"/>
        </authorList>
    </citation>
    <scope>NUCLEOTIDE SEQUENCE</scope>
</reference>
<name>A0ABP0U640_9BRYO</name>
<keyword evidence="6" id="KW-1185">Reference proteome</keyword>
<evidence type="ECO:0000256" key="3">
    <source>
        <dbReference type="ARBA" id="ARBA00022946"/>
    </source>
</evidence>
<sequence>MAAASALRRLSFFHSERLSYPLERLLSTEASLPGEEFEETGKQLPDVEEEESVLEYLKRQGIDTAFLNEVELPKSLAVVKERIEFLLKIGLTIKDMNDYPLMIGCSVNKNIIPVLKYLNSLKVTRKSIPILIRRIEGTMSTSVAYLVMLGVNARQIGGMLTERPDILGMRVGNNIKPKVEYISSLGIPKPIVGKMIENRPFILGFGLEEHMKPAVETLLEVGVRKEAIPQVLVQFPDILGLDVKGRINAKLPWLTAKVGVSKDSMAQILENLPQILCLNVPMGSARVDLLRKAGFSSKQVGEMVTKCPQLLTVNVNDMLKVNLEFLTKVMKRSIMELLEFPSYLTYDLEHRIRPRYEQILSRGKQFSLVRMLNCSDTEFQQRLDAADSVEGILDNNAPEVPFAVAGRLQVNSEKEIERDDEIVSDENYVLPAEMSQELKSQTPRRTVLRQYEMDDSSTDNEFGSQRRIASRVRREERSHDY</sequence>
<feature type="region of interest" description="Disordered" evidence="4">
    <location>
        <begin position="451"/>
        <end position="481"/>
    </location>
</feature>
<evidence type="ECO:0000313" key="6">
    <source>
        <dbReference type="Proteomes" id="UP001497512"/>
    </source>
</evidence>
<accession>A0ABP0U640</accession>
<evidence type="ECO:0008006" key="7">
    <source>
        <dbReference type="Google" id="ProtNLM"/>
    </source>
</evidence>
<dbReference type="Gene3D" id="1.25.70.10">
    <property type="entry name" value="Transcription termination factor 3, mitochondrial"/>
    <property type="match status" value="1"/>
</dbReference>
<dbReference type="InterPro" id="IPR038538">
    <property type="entry name" value="MTERF_sf"/>
</dbReference>
<keyword evidence="2" id="KW-0806">Transcription termination</keyword>
<organism evidence="5 6">
    <name type="scientific">Sphagnum troendelagicum</name>
    <dbReference type="NCBI Taxonomy" id="128251"/>
    <lineage>
        <taxon>Eukaryota</taxon>
        <taxon>Viridiplantae</taxon>
        <taxon>Streptophyta</taxon>
        <taxon>Embryophyta</taxon>
        <taxon>Bryophyta</taxon>
        <taxon>Sphagnophytina</taxon>
        <taxon>Sphagnopsida</taxon>
        <taxon>Sphagnales</taxon>
        <taxon>Sphagnaceae</taxon>
        <taxon>Sphagnum</taxon>
    </lineage>
</organism>